<dbReference type="GO" id="GO:0045087">
    <property type="term" value="P:innate immune response"/>
    <property type="evidence" value="ECO:0007669"/>
    <property type="project" value="UniProtKB-KW"/>
</dbReference>
<proteinExistence type="inferred from homology"/>
<organism evidence="19 20">
    <name type="scientific">Pyxicephalus adspersus</name>
    <name type="common">African bullfrog</name>
    <dbReference type="NCBI Taxonomy" id="30357"/>
    <lineage>
        <taxon>Eukaryota</taxon>
        <taxon>Metazoa</taxon>
        <taxon>Chordata</taxon>
        <taxon>Craniata</taxon>
        <taxon>Vertebrata</taxon>
        <taxon>Euteleostomi</taxon>
        <taxon>Amphibia</taxon>
        <taxon>Batrachia</taxon>
        <taxon>Anura</taxon>
        <taxon>Neobatrachia</taxon>
        <taxon>Ranoidea</taxon>
        <taxon>Pyxicephalidae</taxon>
        <taxon>Pyxicephalinae</taxon>
        <taxon>Pyxicephalus</taxon>
    </lineage>
</organism>
<dbReference type="Gene3D" id="3.40.50.11980">
    <property type="match status" value="1"/>
</dbReference>
<keyword evidence="20" id="KW-1185">Reference proteome</keyword>
<feature type="domain" description="Rege-1 UBA-like" evidence="17">
    <location>
        <begin position="80"/>
        <end position="121"/>
    </location>
</feature>
<evidence type="ECO:0000256" key="8">
    <source>
        <dbReference type="ARBA" id="ARBA00022771"/>
    </source>
</evidence>
<dbReference type="InterPro" id="IPR021869">
    <property type="entry name" value="RNase_Zc3h12_NYN"/>
</dbReference>
<evidence type="ECO:0000256" key="7">
    <source>
        <dbReference type="ARBA" id="ARBA00022759"/>
    </source>
</evidence>
<dbReference type="GO" id="GO:0008270">
    <property type="term" value="F:zinc ion binding"/>
    <property type="evidence" value="ECO:0007669"/>
    <property type="project" value="UniProtKB-KW"/>
</dbReference>
<comment type="function">
    <text evidence="14">Potent suppressor of cytokine production that acts as a regulator of innate immune signaling and inflammation. Acts as a key negative regulator of select cytokine and chemokine responses elicited by TRIF-independent Toll-like receptors (TLRs), thereby limiting inflammatory cytokine responses to minor insults. Has ribonuclease activity.</text>
</comment>
<dbReference type="GO" id="GO:0061158">
    <property type="term" value="P:3'-UTR-mediated mRNA destabilization"/>
    <property type="evidence" value="ECO:0007669"/>
    <property type="project" value="TreeGrafter"/>
</dbReference>
<evidence type="ECO:0000256" key="13">
    <source>
        <dbReference type="ARBA" id="ARBA00039336"/>
    </source>
</evidence>
<evidence type="ECO:0000259" key="16">
    <source>
        <dbReference type="Pfam" id="PF11977"/>
    </source>
</evidence>
<comment type="subcellular location">
    <subcellularLocation>
        <location evidence="2">Nucleus</location>
        <location evidence="2">PML body</location>
    </subcellularLocation>
</comment>
<keyword evidence="8" id="KW-0863">Zinc-finger</keyword>
<comment type="similarity">
    <text evidence="12">Belongs to the N4BP1 family.</text>
</comment>
<keyword evidence="6" id="KW-0479">Metal-binding</keyword>
<dbReference type="Pfam" id="PF11977">
    <property type="entry name" value="RNase_Zc3h12a"/>
    <property type="match status" value="1"/>
</dbReference>
<evidence type="ECO:0000259" key="18">
    <source>
        <dbReference type="Pfam" id="PF18561"/>
    </source>
</evidence>
<dbReference type="AlphaFoldDB" id="A0AAV3AQD6"/>
<evidence type="ECO:0000256" key="5">
    <source>
        <dbReference type="ARBA" id="ARBA00022722"/>
    </source>
</evidence>
<keyword evidence="10" id="KW-0862">Zinc</keyword>
<dbReference type="GO" id="GO:0003729">
    <property type="term" value="F:mRNA binding"/>
    <property type="evidence" value="ECO:0007669"/>
    <property type="project" value="TreeGrafter"/>
</dbReference>
<keyword evidence="7" id="KW-0255">Endonuclease</keyword>
<dbReference type="EMBL" id="DYDO01000001">
    <property type="protein sequence ID" value="DBA33644.1"/>
    <property type="molecule type" value="Genomic_DNA"/>
</dbReference>
<evidence type="ECO:0000256" key="12">
    <source>
        <dbReference type="ARBA" id="ARBA00038274"/>
    </source>
</evidence>
<evidence type="ECO:0000313" key="20">
    <source>
        <dbReference type="Proteomes" id="UP001181693"/>
    </source>
</evidence>
<evidence type="ECO:0000256" key="3">
    <source>
        <dbReference type="ARBA" id="ARBA00010922"/>
    </source>
</evidence>
<evidence type="ECO:0000256" key="2">
    <source>
        <dbReference type="ARBA" id="ARBA00004322"/>
    </source>
</evidence>
<keyword evidence="4" id="KW-0399">Innate immunity</keyword>
<dbReference type="InterPro" id="IPR040546">
    <property type="entry name" value="Rege-1_UBA-like"/>
</dbReference>
<feature type="domain" description="RNase NYN" evidence="16">
    <location>
        <begin position="161"/>
        <end position="316"/>
    </location>
</feature>
<evidence type="ECO:0000256" key="10">
    <source>
        <dbReference type="ARBA" id="ARBA00022833"/>
    </source>
</evidence>
<gene>
    <name evidence="19" type="ORF">GDO54_001293</name>
</gene>
<reference evidence="19" key="1">
    <citation type="thesis" date="2020" institute="ProQuest LLC" country="789 East Eisenhower Parkway, Ann Arbor, MI, USA">
        <title>Comparative Genomics and Chromosome Evolution.</title>
        <authorList>
            <person name="Mudd A.B."/>
        </authorList>
    </citation>
    <scope>NUCLEOTIDE SEQUENCE</scope>
    <source>
        <strain evidence="19">1538</strain>
        <tissue evidence="19">Blood</tissue>
    </source>
</reference>
<feature type="domain" description="Endoribonuclease Regnase 1/ZC3H12 C-terminal" evidence="18">
    <location>
        <begin position="588"/>
        <end position="631"/>
    </location>
</feature>
<evidence type="ECO:0000256" key="11">
    <source>
        <dbReference type="ARBA" id="ARBA00022842"/>
    </source>
</evidence>
<keyword evidence="9" id="KW-0378">Hydrolase</keyword>
<evidence type="ECO:0000313" key="19">
    <source>
        <dbReference type="EMBL" id="DBA33644.1"/>
    </source>
</evidence>
<evidence type="ECO:0000256" key="1">
    <source>
        <dbReference type="ARBA" id="ARBA00001946"/>
    </source>
</evidence>
<evidence type="ECO:0000256" key="9">
    <source>
        <dbReference type="ARBA" id="ARBA00022801"/>
    </source>
</evidence>
<evidence type="ECO:0000259" key="17">
    <source>
        <dbReference type="Pfam" id="PF18039"/>
    </source>
</evidence>
<feature type="region of interest" description="Disordered" evidence="15">
    <location>
        <begin position="362"/>
        <end position="419"/>
    </location>
</feature>
<keyword evidence="5" id="KW-0540">Nuclease</keyword>
<comment type="cofactor">
    <cofactor evidence="1">
        <name>Mg(2+)</name>
        <dbReference type="ChEBI" id="CHEBI:18420"/>
    </cofactor>
</comment>
<dbReference type="GO" id="GO:0036464">
    <property type="term" value="C:cytoplasmic ribonucleoprotein granule"/>
    <property type="evidence" value="ECO:0007669"/>
    <property type="project" value="TreeGrafter"/>
</dbReference>
<sequence length="636" mass="72692">MESLPYDFNYCLDTLNWKELSKKNEIPQNDTTVRYVETYDSGFQSLNYPIVPSHIKAPKSRGDWSPEKSSSPDVVDQSEMQMKVDFFRKLGYSSEEIYSVLQNLGIDADTNTVLGELVKHGGNPERESVPEETTDPTLVPRGGLGTRSTTTSTEENDSNNLRPIVIDGSNVAMSHGNKEVFSCRGIYLAVNFFLERGHTDITVFVPSWRKEQPRPDMPITDQHFLTELEKKKILVFTPSRRVNGKRLVCYDDRFIVKLAYSCDGIIVSNDTYRDLQSEKPEWKKFIEERLLMYSFVNDIFMPPDDPMGRKGPNLDDFLRKRPLGPENKKLQCPYGKKCTYGMKCKFYHPERLNHTQRSVADELRENARLSPTKSTTYLEDRKTKKHSLAETSTVDSDTSSLQKHSLGRTGSSQKARPMDSSLKQFYFPSSVSSKDSIPHNSCDSGVESWTSKSNSCCDSSHEPVQYGSCRQQIPCYHRSDLNSDLYNHYSSQRMVSHAHHSDSYFPYNQSSLWPAQNLSFPMYTRSERGPNAHHSLPGTSAACSRDFWSDPLPVNHPSTTSQSNYQGYIPVQASNNDYPQWQNQEQCSSERSSVRTRLCAIFNPQLVDIVMKMHPQQMDPQILAAEIFNYKSQIRM</sequence>
<dbReference type="PANTHER" id="PTHR12876">
    <property type="entry name" value="N4BP1-RELATED"/>
    <property type="match status" value="1"/>
</dbReference>
<dbReference type="Pfam" id="PF18039">
    <property type="entry name" value="UBA_6"/>
    <property type="match status" value="1"/>
</dbReference>
<dbReference type="FunFam" id="3.40.50.11980:FF:000001">
    <property type="entry name" value="ZC3H12A isoform 1"/>
    <property type="match status" value="1"/>
</dbReference>
<name>A0AAV3AQD6_PYXAD</name>
<dbReference type="Pfam" id="PF18561">
    <property type="entry name" value="Regnase_1_C"/>
    <property type="match status" value="1"/>
</dbReference>
<evidence type="ECO:0000256" key="6">
    <source>
        <dbReference type="ARBA" id="ARBA00022723"/>
    </source>
</evidence>
<keyword evidence="4" id="KW-0391">Immunity</keyword>
<accession>A0AAV3AQD6</accession>
<dbReference type="InterPro" id="IPR051101">
    <property type="entry name" value="ZC3H12/N4BP1_RNase_Reg"/>
</dbReference>
<dbReference type="Proteomes" id="UP001181693">
    <property type="component" value="Unassembled WGS sequence"/>
</dbReference>
<protein>
    <recommendedName>
        <fullName evidence="13">NEDD4-binding protein 1</fullName>
    </recommendedName>
</protein>
<feature type="region of interest" description="Disordered" evidence="15">
    <location>
        <begin position="121"/>
        <end position="161"/>
    </location>
</feature>
<feature type="compositionally biased region" description="Polar residues" evidence="15">
    <location>
        <begin position="389"/>
        <end position="414"/>
    </location>
</feature>
<comment type="caution">
    <text evidence="19">The sequence shown here is derived from an EMBL/GenBank/DDBJ whole genome shotgun (WGS) entry which is preliminary data.</text>
</comment>
<keyword evidence="11" id="KW-0460">Magnesium</keyword>
<evidence type="ECO:0000256" key="14">
    <source>
        <dbReference type="ARBA" id="ARBA00054635"/>
    </source>
</evidence>
<evidence type="ECO:0000256" key="15">
    <source>
        <dbReference type="SAM" id="MobiDB-lite"/>
    </source>
</evidence>
<comment type="similarity">
    <text evidence="3">Belongs to the ZC3H12 family.</text>
</comment>
<feature type="compositionally biased region" description="Low complexity" evidence="15">
    <location>
        <begin position="146"/>
        <end position="161"/>
    </location>
</feature>
<dbReference type="GO" id="GO:0016787">
    <property type="term" value="F:hydrolase activity"/>
    <property type="evidence" value="ECO:0007669"/>
    <property type="project" value="UniProtKB-KW"/>
</dbReference>
<dbReference type="GO" id="GO:0016605">
    <property type="term" value="C:PML body"/>
    <property type="evidence" value="ECO:0007669"/>
    <property type="project" value="UniProtKB-SubCell"/>
</dbReference>
<evidence type="ECO:0000256" key="4">
    <source>
        <dbReference type="ARBA" id="ARBA00022588"/>
    </source>
</evidence>
<dbReference type="CDD" id="cd18729">
    <property type="entry name" value="PIN_Zc3h12-like"/>
    <property type="match status" value="1"/>
</dbReference>
<dbReference type="PANTHER" id="PTHR12876:SF10">
    <property type="entry name" value="ENDORIBONUCLEASE ZC3H12A"/>
    <property type="match status" value="1"/>
</dbReference>
<dbReference type="InterPro" id="IPR040757">
    <property type="entry name" value="Regnase_1/ZC3H12_C"/>
</dbReference>
<dbReference type="GO" id="GO:0004521">
    <property type="term" value="F:RNA endonuclease activity"/>
    <property type="evidence" value="ECO:0007669"/>
    <property type="project" value="TreeGrafter"/>
</dbReference>
<feature type="region of interest" description="Disordered" evidence="15">
    <location>
        <begin position="57"/>
        <end position="76"/>
    </location>
</feature>